<feature type="compositionally biased region" description="Low complexity" evidence="1">
    <location>
        <begin position="1"/>
        <end position="17"/>
    </location>
</feature>
<keyword evidence="2" id="KW-1133">Transmembrane helix</keyword>
<accession>A0A0N4TNN0</accession>
<feature type="transmembrane region" description="Helical" evidence="2">
    <location>
        <begin position="105"/>
        <end position="125"/>
    </location>
</feature>
<dbReference type="AlphaFoldDB" id="A0A0N4TNN0"/>
<name>A0A0N4TNN0_BRUPA</name>
<protein>
    <submittedName>
        <fullName evidence="3 5">Uncharacterized protein</fullName>
    </submittedName>
</protein>
<evidence type="ECO:0000313" key="4">
    <source>
        <dbReference type="Proteomes" id="UP000278627"/>
    </source>
</evidence>
<dbReference type="WBParaSite" id="BPAG_0001011201-mRNA-1">
    <property type="protein sequence ID" value="BPAG_0001011201-mRNA-1"/>
    <property type="gene ID" value="BPAG_0001011201"/>
</dbReference>
<dbReference type="EMBL" id="UZAD01013174">
    <property type="protein sequence ID" value="VDN91260.1"/>
    <property type="molecule type" value="Genomic_DNA"/>
</dbReference>
<evidence type="ECO:0000313" key="5">
    <source>
        <dbReference type="WBParaSite" id="BPAG_0001011201-mRNA-1"/>
    </source>
</evidence>
<proteinExistence type="predicted"/>
<keyword evidence="2" id="KW-0812">Transmembrane</keyword>
<feature type="region of interest" description="Disordered" evidence="1">
    <location>
        <begin position="1"/>
        <end position="66"/>
    </location>
</feature>
<gene>
    <name evidence="3" type="ORF">BPAG_LOCUS10074</name>
</gene>
<reference evidence="3 4" key="2">
    <citation type="submission" date="2018-11" db="EMBL/GenBank/DDBJ databases">
        <authorList>
            <consortium name="Pathogen Informatics"/>
        </authorList>
    </citation>
    <scope>NUCLEOTIDE SEQUENCE [LARGE SCALE GENOMIC DNA]</scope>
</reference>
<sequence>MTETNTTNDDTTQGQKDGTSHRGFSQKVRGILLESQSTTSDKLPNMPNKSLKKNVQTTTAPHRGFNEKAREMLLDRKNPEEIHNNYCAIKHLHLIDQNSGNKKNGVIVVITAIAITIKIIATTTITTTTITNATINAVAKTILIALILLSQQLLLNIAH</sequence>
<dbReference type="Proteomes" id="UP000278627">
    <property type="component" value="Unassembled WGS sequence"/>
</dbReference>
<keyword evidence="2" id="KW-0472">Membrane</keyword>
<evidence type="ECO:0000313" key="3">
    <source>
        <dbReference type="EMBL" id="VDN91260.1"/>
    </source>
</evidence>
<organism evidence="5">
    <name type="scientific">Brugia pahangi</name>
    <name type="common">Filarial nematode worm</name>
    <dbReference type="NCBI Taxonomy" id="6280"/>
    <lineage>
        <taxon>Eukaryota</taxon>
        <taxon>Metazoa</taxon>
        <taxon>Ecdysozoa</taxon>
        <taxon>Nematoda</taxon>
        <taxon>Chromadorea</taxon>
        <taxon>Rhabditida</taxon>
        <taxon>Spirurina</taxon>
        <taxon>Spiruromorpha</taxon>
        <taxon>Filarioidea</taxon>
        <taxon>Onchocercidae</taxon>
        <taxon>Brugia</taxon>
    </lineage>
</organism>
<evidence type="ECO:0000256" key="1">
    <source>
        <dbReference type="SAM" id="MobiDB-lite"/>
    </source>
</evidence>
<keyword evidence="4" id="KW-1185">Reference proteome</keyword>
<feature type="transmembrane region" description="Helical" evidence="2">
    <location>
        <begin position="137"/>
        <end position="158"/>
    </location>
</feature>
<evidence type="ECO:0000256" key="2">
    <source>
        <dbReference type="SAM" id="Phobius"/>
    </source>
</evidence>
<reference evidence="5" key="1">
    <citation type="submission" date="2017-02" db="UniProtKB">
        <authorList>
            <consortium name="WormBaseParasite"/>
        </authorList>
    </citation>
    <scope>IDENTIFICATION</scope>
</reference>